<evidence type="ECO:0000259" key="6">
    <source>
        <dbReference type="PROSITE" id="PS50801"/>
    </source>
</evidence>
<organism evidence="7 8">
    <name type="scientific">Brevibacterium rongguiense</name>
    <dbReference type="NCBI Taxonomy" id="2695267"/>
    <lineage>
        <taxon>Bacteria</taxon>
        <taxon>Bacillati</taxon>
        <taxon>Actinomycetota</taxon>
        <taxon>Actinomycetes</taxon>
        <taxon>Micrococcales</taxon>
        <taxon>Brevibacteriaceae</taxon>
        <taxon>Brevibacterium</taxon>
    </lineage>
</organism>
<feature type="domain" description="STAS" evidence="6">
    <location>
        <begin position="408"/>
        <end position="493"/>
    </location>
</feature>
<protein>
    <submittedName>
        <fullName evidence="7">STAS domain-containing protein</fullName>
    </submittedName>
</protein>
<dbReference type="Gene3D" id="3.30.750.24">
    <property type="entry name" value="STAS domain"/>
    <property type="match status" value="1"/>
</dbReference>
<feature type="transmembrane region" description="Helical" evidence="5">
    <location>
        <begin position="330"/>
        <end position="349"/>
    </location>
</feature>
<dbReference type="GO" id="GO:0016020">
    <property type="term" value="C:membrane"/>
    <property type="evidence" value="ECO:0007669"/>
    <property type="project" value="UniProtKB-SubCell"/>
</dbReference>
<evidence type="ECO:0000313" key="7">
    <source>
        <dbReference type="EMBL" id="MYM19497.1"/>
    </source>
</evidence>
<dbReference type="EMBL" id="WWEQ01000017">
    <property type="protein sequence ID" value="MYM19497.1"/>
    <property type="molecule type" value="Genomic_DNA"/>
</dbReference>
<name>A0A6N9H5W8_9MICO</name>
<keyword evidence="2 5" id="KW-0812">Transmembrane</keyword>
<dbReference type="InterPro" id="IPR036513">
    <property type="entry name" value="STAS_dom_sf"/>
</dbReference>
<sequence length="493" mass="50824">MPGPPSTAGAATSVRAALRSPRLLTREVLGGLITAFALIPESLSFAIVAGLDPRMGLYAAFTMACAAAVFGGRPGMVSGAAGSVALVVFPVARDHGVDYLLATVILGGAMQLLLAAVGVARLMRFVSRSVMVGFVNALAILIFTAQLPQLIDVPWPVYPLVAAGLVIIAVAGRLTKAFPAPLASILLVTLAVVSLGLDVPTVGDQGRLPDAFPVPVIPHIPVTLGALATIAPYALALALVGLMESLLTARLVDDLTDTRSNQTREAWGQGIANIITGFFGGMGGCAMIGQTMVNVKQAGARTRLSAFLAGAFLIALSVLLGQWVGAIPMAALVAVMLVVAATTFDWHSLRTLALMPRSETVVMALTVLGTLATRNLAVGVIVGVLASMVAFARRVALIVSVTGGPERYEVSGQLFFASSGELVEAFDYGAGTGAVTIDLARAAVWDTTAVAALEAVAERYRRRGRRVSFTGLDAVSARFVARLRAALGEGGAD</sequence>
<feature type="transmembrane region" description="Helical" evidence="5">
    <location>
        <begin position="28"/>
        <end position="49"/>
    </location>
</feature>
<reference evidence="7 8" key="1">
    <citation type="submission" date="2020-01" db="EMBL/GenBank/DDBJ databases">
        <authorList>
            <person name="Deng T."/>
        </authorList>
    </citation>
    <scope>NUCLEOTIDE SEQUENCE [LARGE SCALE GENOMIC DNA]</scope>
    <source>
        <strain evidence="7 8">5221</strain>
    </source>
</reference>
<dbReference type="PROSITE" id="PS50801">
    <property type="entry name" value="STAS"/>
    <property type="match status" value="1"/>
</dbReference>
<feature type="transmembrane region" description="Helical" evidence="5">
    <location>
        <begin position="55"/>
        <end position="71"/>
    </location>
</feature>
<evidence type="ECO:0000256" key="5">
    <source>
        <dbReference type="SAM" id="Phobius"/>
    </source>
</evidence>
<keyword evidence="8" id="KW-1185">Reference proteome</keyword>
<dbReference type="AlphaFoldDB" id="A0A6N9H5W8"/>
<evidence type="ECO:0000256" key="2">
    <source>
        <dbReference type="ARBA" id="ARBA00022692"/>
    </source>
</evidence>
<evidence type="ECO:0000256" key="3">
    <source>
        <dbReference type="ARBA" id="ARBA00022989"/>
    </source>
</evidence>
<evidence type="ECO:0000256" key="4">
    <source>
        <dbReference type="ARBA" id="ARBA00023136"/>
    </source>
</evidence>
<comment type="caution">
    <text evidence="7">The sequence shown here is derived from an EMBL/GenBank/DDBJ whole genome shotgun (WGS) entry which is preliminary data.</text>
</comment>
<dbReference type="Pfam" id="PF01740">
    <property type="entry name" value="STAS"/>
    <property type="match status" value="1"/>
</dbReference>
<dbReference type="InterPro" id="IPR011547">
    <property type="entry name" value="SLC26A/SulP_dom"/>
</dbReference>
<dbReference type="PANTHER" id="PTHR43310">
    <property type="entry name" value="SULFATE TRANSPORTER YBAR-RELATED"/>
    <property type="match status" value="1"/>
</dbReference>
<feature type="transmembrane region" description="Helical" evidence="5">
    <location>
        <begin position="361"/>
        <end position="391"/>
    </location>
</feature>
<feature type="transmembrane region" description="Helical" evidence="5">
    <location>
        <begin position="157"/>
        <end position="175"/>
    </location>
</feature>
<keyword evidence="4 5" id="KW-0472">Membrane</keyword>
<keyword evidence="3 5" id="KW-1133">Transmembrane helix</keyword>
<dbReference type="SUPFAM" id="SSF52091">
    <property type="entry name" value="SpoIIaa-like"/>
    <property type="match status" value="1"/>
</dbReference>
<dbReference type="InterPro" id="IPR052706">
    <property type="entry name" value="Membrane-Transporter-like"/>
</dbReference>
<dbReference type="Proteomes" id="UP000469215">
    <property type="component" value="Unassembled WGS sequence"/>
</dbReference>
<feature type="transmembrane region" description="Helical" evidence="5">
    <location>
        <begin position="304"/>
        <end position="324"/>
    </location>
</feature>
<evidence type="ECO:0000313" key="8">
    <source>
        <dbReference type="Proteomes" id="UP000469215"/>
    </source>
</evidence>
<comment type="subcellular location">
    <subcellularLocation>
        <location evidence="1">Membrane</location>
        <topology evidence="1">Multi-pass membrane protein</topology>
    </subcellularLocation>
</comment>
<dbReference type="Pfam" id="PF00916">
    <property type="entry name" value="Sulfate_transp"/>
    <property type="match status" value="2"/>
</dbReference>
<feature type="transmembrane region" description="Helical" evidence="5">
    <location>
        <begin position="132"/>
        <end position="151"/>
    </location>
</feature>
<feature type="transmembrane region" description="Helical" evidence="5">
    <location>
        <begin position="182"/>
        <end position="202"/>
    </location>
</feature>
<feature type="transmembrane region" description="Helical" evidence="5">
    <location>
        <begin position="222"/>
        <end position="242"/>
    </location>
</feature>
<evidence type="ECO:0000256" key="1">
    <source>
        <dbReference type="ARBA" id="ARBA00004141"/>
    </source>
</evidence>
<dbReference type="PANTHER" id="PTHR43310:SF1">
    <property type="entry name" value="SULFATE TRANSPORTER YBAR-RELATED"/>
    <property type="match status" value="1"/>
</dbReference>
<dbReference type="RefSeq" id="WP_160952927.1">
    <property type="nucleotide sequence ID" value="NZ_WWEQ01000017.1"/>
</dbReference>
<dbReference type="InterPro" id="IPR002645">
    <property type="entry name" value="STAS_dom"/>
</dbReference>
<gene>
    <name evidence="7" type="ORF">GSY69_05820</name>
</gene>
<accession>A0A6N9H5W8</accession>
<proteinExistence type="predicted"/>
<feature type="transmembrane region" description="Helical" evidence="5">
    <location>
        <begin position="99"/>
        <end position="120"/>
    </location>
</feature>